<name>A0A3P3XZW7_PLABS</name>
<gene>
    <name evidence="6" type="ORF">PLBR_LOCUS712</name>
</gene>
<dbReference type="InterPro" id="IPR051821">
    <property type="entry name" value="Asp/Asn_beta-hydroxylase"/>
</dbReference>
<dbReference type="Gene3D" id="2.60.120.330">
    <property type="entry name" value="B-lactam Antibiotic, Isopenicillin N Synthase, Chain"/>
    <property type="match status" value="1"/>
</dbReference>
<evidence type="ECO:0000256" key="2">
    <source>
        <dbReference type="ARBA" id="ARBA00022964"/>
    </source>
</evidence>
<keyword evidence="3" id="KW-0560">Oxidoreductase</keyword>
<reference evidence="6 7" key="1">
    <citation type="submission" date="2018-03" db="EMBL/GenBank/DDBJ databases">
        <authorList>
            <person name="Fogelqvist J."/>
        </authorList>
    </citation>
    <scope>NUCLEOTIDE SEQUENCE [LARGE SCALE GENOMIC DNA]</scope>
</reference>
<evidence type="ECO:0000256" key="4">
    <source>
        <dbReference type="SAM" id="MobiDB-lite"/>
    </source>
</evidence>
<evidence type="ECO:0000256" key="3">
    <source>
        <dbReference type="ARBA" id="ARBA00023002"/>
    </source>
</evidence>
<dbReference type="EMBL" id="OVEO01000001">
    <property type="protein sequence ID" value="SPQ93497.1"/>
    <property type="molecule type" value="Genomic_DNA"/>
</dbReference>
<keyword evidence="6" id="KW-0496">Mitochondrion</keyword>
<dbReference type="InterPro" id="IPR007803">
    <property type="entry name" value="Asp/Arg/Pro-Hydrxlase"/>
</dbReference>
<feature type="domain" description="Aspartyl/asparaginy/proline hydroxylase" evidence="5">
    <location>
        <begin position="274"/>
        <end position="321"/>
    </location>
</feature>
<feature type="region of interest" description="Disordered" evidence="4">
    <location>
        <begin position="39"/>
        <end position="75"/>
    </location>
</feature>
<evidence type="ECO:0000313" key="7">
    <source>
        <dbReference type="Proteomes" id="UP000290189"/>
    </source>
</evidence>
<dbReference type="GO" id="GO:0051213">
    <property type="term" value="F:dioxygenase activity"/>
    <property type="evidence" value="ECO:0007669"/>
    <property type="project" value="UniProtKB-KW"/>
</dbReference>
<dbReference type="PANTHER" id="PTHR46332">
    <property type="entry name" value="ASPARTATE BETA-HYDROXYLASE DOMAIN-CONTAINING PROTEIN 2"/>
    <property type="match status" value="1"/>
</dbReference>
<evidence type="ECO:0000313" key="6">
    <source>
        <dbReference type="EMBL" id="SPQ93497.1"/>
    </source>
</evidence>
<dbReference type="Pfam" id="PF05118">
    <property type="entry name" value="Asp_Arg_Hydrox"/>
    <property type="match status" value="2"/>
</dbReference>
<dbReference type="SUPFAM" id="SSF51197">
    <property type="entry name" value="Clavaminate synthase-like"/>
    <property type="match status" value="1"/>
</dbReference>
<geneLocation type="mitochondrion" evidence="6"/>
<dbReference type="Proteomes" id="UP000290189">
    <property type="component" value="Unassembled WGS sequence"/>
</dbReference>
<dbReference type="AlphaFoldDB" id="A0A3P3XZW7"/>
<dbReference type="PANTHER" id="PTHR46332:SF5">
    <property type="entry name" value="ASPARTATE BETA-HYDROXYLASE DOMAIN CONTAINING 2"/>
    <property type="match status" value="1"/>
</dbReference>
<sequence length="357" mass="40272">MDSVYVLERFRSGRQPLQNLSRCRACCCLHVGEPEAQLSDEVASRHISAPQPPSQHRRPDPGPLERSTFADPASIPAAGQRLMHVTYRTARPSTQKMEGPGGVGNDHGPFYDPNEFDCVVEVASRWKEILEEFRSLDSGAEVHPWPEMNLYQLNDTSQNRVVRGAGWDVFGLHAFGKKKEANCRMCPVTAGIIKRCKVPLTTATFSILRPGVHVLPHSGYVGYSNSILRAHICLTAPQEISSCVPDPDVWKKSVPSDQWFSKSIFPYDPLQPRTGCMFRVDDLQTSWRPGHCLVFDDLRMHEAWNFTSEPRVNLMIDFPRPAKYRVPGYDDDEVLDGLEKGAKYLDKLTSKHGWEPI</sequence>
<dbReference type="GO" id="GO:0016020">
    <property type="term" value="C:membrane"/>
    <property type="evidence" value="ECO:0007669"/>
    <property type="project" value="TreeGrafter"/>
</dbReference>
<proteinExistence type="inferred from homology"/>
<evidence type="ECO:0000259" key="5">
    <source>
        <dbReference type="Pfam" id="PF05118"/>
    </source>
</evidence>
<evidence type="ECO:0000256" key="1">
    <source>
        <dbReference type="ARBA" id="ARBA00007730"/>
    </source>
</evidence>
<comment type="similarity">
    <text evidence="1">Belongs to the aspartyl/asparaginyl beta-hydroxylase family.</text>
</comment>
<organism evidence="6 7">
    <name type="scientific">Plasmodiophora brassicae</name>
    <name type="common">Clubroot disease agent</name>
    <dbReference type="NCBI Taxonomy" id="37360"/>
    <lineage>
        <taxon>Eukaryota</taxon>
        <taxon>Sar</taxon>
        <taxon>Rhizaria</taxon>
        <taxon>Endomyxa</taxon>
        <taxon>Phytomyxea</taxon>
        <taxon>Plasmodiophorida</taxon>
        <taxon>Plasmodiophoridae</taxon>
        <taxon>Plasmodiophora</taxon>
    </lineage>
</organism>
<accession>A0A3P3XZW7</accession>
<feature type="domain" description="Aspartyl/asparaginy/proline hydroxylase" evidence="5">
    <location>
        <begin position="124"/>
        <end position="242"/>
    </location>
</feature>
<keyword evidence="2" id="KW-0223">Dioxygenase</keyword>
<dbReference type="InterPro" id="IPR027443">
    <property type="entry name" value="IPNS-like_sf"/>
</dbReference>
<protein>
    <recommendedName>
        <fullName evidence="5">Aspartyl/asparaginy/proline hydroxylase domain-containing protein</fullName>
    </recommendedName>
</protein>